<feature type="compositionally biased region" description="Polar residues" evidence="9">
    <location>
        <begin position="429"/>
        <end position="440"/>
    </location>
</feature>
<dbReference type="Pfam" id="PF07741">
    <property type="entry name" value="BRF1"/>
    <property type="match status" value="1"/>
</dbReference>
<evidence type="ECO:0000256" key="8">
    <source>
        <dbReference type="ARBA" id="ARBA00023242"/>
    </source>
</evidence>
<dbReference type="KEGG" id="dcr:108215981"/>
<comment type="similarity">
    <text evidence="2">Belongs to the TFIIB family.</text>
</comment>
<gene>
    <name evidence="10" type="ORF">DCAR_0415095</name>
</gene>
<evidence type="ECO:0000256" key="4">
    <source>
        <dbReference type="ARBA" id="ARBA00022771"/>
    </source>
</evidence>
<dbReference type="GO" id="GO:0097550">
    <property type="term" value="C:transcription preinitiation complex"/>
    <property type="evidence" value="ECO:0007669"/>
    <property type="project" value="TreeGrafter"/>
</dbReference>
<name>A0A165A6V6_DAUCS</name>
<dbReference type="Gene3D" id="1.10.472.10">
    <property type="entry name" value="Cyclin-like"/>
    <property type="match status" value="1"/>
</dbReference>
<dbReference type="GO" id="GO:0001006">
    <property type="term" value="F:RNA polymerase III type 3 promoter sequence-specific DNA binding"/>
    <property type="evidence" value="ECO:0007669"/>
    <property type="project" value="TreeGrafter"/>
</dbReference>
<organism evidence="10 11">
    <name type="scientific">Daucus carota subsp. sativus</name>
    <name type="common">Carrot</name>
    <dbReference type="NCBI Taxonomy" id="79200"/>
    <lineage>
        <taxon>Eukaryota</taxon>
        <taxon>Viridiplantae</taxon>
        <taxon>Streptophyta</taxon>
        <taxon>Embryophyta</taxon>
        <taxon>Tracheophyta</taxon>
        <taxon>Spermatophyta</taxon>
        <taxon>Magnoliopsida</taxon>
        <taxon>eudicotyledons</taxon>
        <taxon>Gunneridae</taxon>
        <taxon>Pentapetalae</taxon>
        <taxon>asterids</taxon>
        <taxon>campanulids</taxon>
        <taxon>Apiales</taxon>
        <taxon>Apiaceae</taxon>
        <taxon>Apioideae</taxon>
        <taxon>Scandiceae</taxon>
        <taxon>Daucinae</taxon>
        <taxon>Daucus</taxon>
        <taxon>Daucus sect. Daucus</taxon>
    </lineage>
</organism>
<comment type="subcellular location">
    <subcellularLocation>
        <location evidence="1">Nucleus</location>
    </subcellularLocation>
</comment>
<dbReference type="PANTHER" id="PTHR11618:SF4">
    <property type="entry name" value="TRANSCRIPTION FACTOR IIIB 90 KDA SUBUNIT"/>
    <property type="match status" value="1"/>
</dbReference>
<dbReference type="InterPro" id="IPR000812">
    <property type="entry name" value="TFIIB"/>
</dbReference>
<evidence type="ECO:0000256" key="3">
    <source>
        <dbReference type="ARBA" id="ARBA00022723"/>
    </source>
</evidence>
<feature type="compositionally biased region" description="Basic and acidic residues" evidence="9">
    <location>
        <begin position="465"/>
        <end position="479"/>
    </location>
</feature>
<dbReference type="GO" id="GO:0008270">
    <property type="term" value="F:zinc ion binding"/>
    <property type="evidence" value="ECO:0007669"/>
    <property type="project" value="UniProtKB-KW"/>
</dbReference>
<dbReference type="GO" id="GO:0005634">
    <property type="term" value="C:nucleus"/>
    <property type="evidence" value="ECO:0007669"/>
    <property type="project" value="UniProtKB-SubCell"/>
</dbReference>
<dbReference type="GO" id="GO:0000995">
    <property type="term" value="F:RNA polymerase III general transcription initiation factor activity"/>
    <property type="evidence" value="ECO:0007669"/>
    <property type="project" value="TreeGrafter"/>
</dbReference>
<dbReference type="InterPro" id="IPR011665">
    <property type="entry name" value="BRF1_TBP-bd_dom"/>
</dbReference>
<dbReference type="EMBL" id="CP093346">
    <property type="protein sequence ID" value="WOG95768.1"/>
    <property type="molecule type" value="Genomic_DNA"/>
</dbReference>
<evidence type="ECO:0000313" key="10">
    <source>
        <dbReference type="EMBL" id="WOG95768.1"/>
    </source>
</evidence>
<dbReference type="GO" id="GO:0017025">
    <property type="term" value="F:TBP-class protein binding"/>
    <property type="evidence" value="ECO:0007669"/>
    <property type="project" value="InterPro"/>
</dbReference>
<evidence type="ECO:0000256" key="1">
    <source>
        <dbReference type="ARBA" id="ARBA00004123"/>
    </source>
</evidence>
<dbReference type="InterPro" id="IPR036915">
    <property type="entry name" value="Cyclin-like_sf"/>
</dbReference>
<dbReference type="Pfam" id="PF00382">
    <property type="entry name" value="TFIIB"/>
    <property type="match status" value="1"/>
</dbReference>
<keyword evidence="8" id="KW-0539">Nucleus</keyword>
<evidence type="ECO:0000256" key="5">
    <source>
        <dbReference type="ARBA" id="ARBA00022833"/>
    </source>
</evidence>
<dbReference type="OrthoDB" id="511529at2759"/>
<proteinExistence type="inferred from homology"/>
<accession>A0A165A6V6</accession>
<dbReference type="GO" id="GO:0070897">
    <property type="term" value="P:transcription preinitiation complex assembly"/>
    <property type="evidence" value="ECO:0007669"/>
    <property type="project" value="InterPro"/>
</dbReference>
<evidence type="ECO:0000256" key="2">
    <source>
        <dbReference type="ARBA" id="ARBA00010857"/>
    </source>
</evidence>
<reference evidence="10" key="2">
    <citation type="submission" date="2022-03" db="EMBL/GenBank/DDBJ databases">
        <title>Draft title - Genomic analysis of global carrot germplasm unveils the trajectory of domestication and the origin of high carotenoid orange carrot.</title>
        <authorList>
            <person name="Iorizzo M."/>
            <person name="Ellison S."/>
            <person name="Senalik D."/>
            <person name="Macko-Podgorni A."/>
            <person name="Grzebelus D."/>
            <person name="Bostan H."/>
            <person name="Rolling W."/>
            <person name="Curaba J."/>
            <person name="Simon P."/>
        </authorList>
    </citation>
    <scope>NUCLEOTIDE SEQUENCE</scope>
    <source>
        <tissue evidence="10">Leaf</tissue>
    </source>
</reference>
<keyword evidence="5" id="KW-0862">Zinc</keyword>
<dbReference type="InterPro" id="IPR013150">
    <property type="entry name" value="TFIIB_cyclin"/>
</dbReference>
<feature type="region of interest" description="Disordered" evidence="9">
    <location>
        <begin position="463"/>
        <end position="485"/>
    </location>
</feature>
<dbReference type="AlphaFoldDB" id="A0A165A6V6"/>
<keyword evidence="3" id="KW-0479">Metal-binding</keyword>
<reference evidence="10" key="1">
    <citation type="journal article" date="2016" name="Nat. Genet.">
        <title>A high-quality carrot genome assembly provides new insights into carotenoid accumulation and asterid genome evolution.</title>
        <authorList>
            <person name="Iorizzo M."/>
            <person name="Ellison S."/>
            <person name="Senalik D."/>
            <person name="Zeng P."/>
            <person name="Satapoomin P."/>
            <person name="Huang J."/>
            <person name="Bowman M."/>
            <person name="Iovene M."/>
            <person name="Sanseverino W."/>
            <person name="Cavagnaro P."/>
            <person name="Yildiz M."/>
            <person name="Macko-Podgorni A."/>
            <person name="Moranska E."/>
            <person name="Grzebelus E."/>
            <person name="Grzebelus D."/>
            <person name="Ashrafi H."/>
            <person name="Zheng Z."/>
            <person name="Cheng S."/>
            <person name="Spooner D."/>
            <person name="Van Deynze A."/>
            <person name="Simon P."/>
        </authorList>
    </citation>
    <scope>NUCLEOTIDE SEQUENCE</scope>
    <source>
        <tissue evidence="10">Leaf</tissue>
    </source>
</reference>
<dbReference type="Proteomes" id="UP000077755">
    <property type="component" value="Chromosome 4"/>
</dbReference>
<evidence type="ECO:0000256" key="7">
    <source>
        <dbReference type="ARBA" id="ARBA00023163"/>
    </source>
</evidence>
<dbReference type="SUPFAM" id="SSF47954">
    <property type="entry name" value="Cyclin-like"/>
    <property type="match status" value="1"/>
</dbReference>
<evidence type="ECO:0000256" key="6">
    <source>
        <dbReference type="ARBA" id="ARBA00023015"/>
    </source>
</evidence>
<keyword evidence="4" id="KW-0863">Zinc-finger</keyword>
<dbReference type="PANTHER" id="PTHR11618">
    <property type="entry name" value="TRANSCRIPTION INITIATION FACTOR IIB-RELATED"/>
    <property type="match status" value="1"/>
</dbReference>
<feature type="region of interest" description="Disordered" evidence="9">
    <location>
        <begin position="407"/>
        <end position="445"/>
    </location>
</feature>
<evidence type="ECO:0000256" key="9">
    <source>
        <dbReference type="SAM" id="MobiDB-lite"/>
    </source>
</evidence>
<evidence type="ECO:0000313" key="11">
    <source>
        <dbReference type="Proteomes" id="UP000077755"/>
    </source>
</evidence>
<dbReference type="GO" id="GO:0000126">
    <property type="term" value="C:transcription factor TFIIIB complex"/>
    <property type="evidence" value="ECO:0007669"/>
    <property type="project" value="TreeGrafter"/>
</dbReference>
<dbReference type="Gramene" id="KZM97007">
    <property type="protein sequence ID" value="KZM97007"/>
    <property type="gene ID" value="DCAR_015631"/>
</dbReference>
<keyword evidence="6" id="KW-0805">Transcription regulation</keyword>
<protein>
    <submittedName>
        <fullName evidence="10">Uncharacterized protein</fullName>
    </submittedName>
</protein>
<keyword evidence="11" id="KW-1185">Reference proteome</keyword>
<sequence>MLWCDKCLASRSPNHLSTSANLRCPLCTNILSSNPNPNPSPPPRLRSHPQSHSILNRQDFVHRSHQQSLNFIDSFALKLSIFDAFAVQQARKFYQTAGEHDREREGEGDSGNGKVGACCLYIACLLNRVPVLLFRFSVELGVNVYELGAEYLRLCRVLGFKLSSFVQKAVDPSLFIHRYVGEMFKERNLRVCMVALRIVECAKGELMRDVGGVCGAAVYVAALACGLTCRKSDVERGVRFCDRLFSGRLIEFGKKESGGGGLTVDEFRRIAKEFEDDEDLELREFGGDLEVLCRHKDEMAYRYGLCNSCYKEFVQLCKRPSCKSNTQSFDRAKVEALIWKCNNDKFGFSKKFGSVSSSGSDESEDLSEVEVDEYLGDDKEAEGKKVLWEAVNKEYIREQVLKKSAAAPAIKKPKKKQMQKPGSKVDNATAPTSAETTHQASSKKRLNSLINFDALTEMFEDDVAPDGKKNRTESHHDTNALDEEAAGVEIVGGDSDNEDHQGVEYYDSDCDFF</sequence>
<dbReference type="Gene3D" id="1.20.5.650">
    <property type="entry name" value="Single helix bin"/>
    <property type="match status" value="1"/>
</dbReference>
<keyword evidence="7" id="KW-0804">Transcription</keyword>